<comment type="similarity">
    <text evidence="1">Belongs to the glycosyltransferase 2 family.</text>
</comment>
<dbReference type="InterPro" id="IPR050256">
    <property type="entry name" value="Glycosyltransferase_2"/>
</dbReference>
<dbReference type="GO" id="GO:0016779">
    <property type="term" value="F:nucleotidyltransferase activity"/>
    <property type="evidence" value="ECO:0007669"/>
    <property type="project" value="UniProtKB-ARBA"/>
</dbReference>
<evidence type="ECO:0000313" key="4">
    <source>
        <dbReference type="EMBL" id="ODA89880.1"/>
    </source>
</evidence>
<evidence type="ECO:0000313" key="5">
    <source>
        <dbReference type="Proteomes" id="UP000094426"/>
    </source>
</evidence>
<proteinExistence type="inferred from homology"/>
<feature type="domain" description="Glycosyltransferase 2-like" evidence="2">
    <location>
        <begin position="5"/>
        <end position="137"/>
    </location>
</feature>
<dbReference type="CDD" id="cd04179">
    <property type="entry name" value="DPM_DPG-synthase_like"/>
    <property type="match status" value="1"/>
</dbReference>
<evidence type="ECO:0008006" key="6">
    <source>
        <dbReference type="Google" id="ProtNLM"/>
    </source>
</evidence>
<dbReference type="AlphaFoldDB" id="A0A1E2SJK4"/>
<dbReference type="CDD" id="cd04183">
    <property type="entry name" value="GT2_BcE_like"/>
    <property type="match status" value="1"/>
</dbReference>
<accession>A0A1E2SJK4</accession>
<dbReference type="Pfam" id="PF12804">
    <property type="entry name" value="NTP_transf_3"/>
    <property type="match status" value="1"/>
</dbReference>
<reference evidence="4 5" key="1">
    <citation type="submission" date="2015-11" db="EMBL/GenBank/DDBJ databases">
        <authorList>
            <person name="Zhang Y."/>
            <person name="Guo Z."/>
        </authorList>
    </citation>
    <scope>NUCLEOTIDE SEQUENCE [LARGE SCALE GENOMIC DNA]</scope>
    <source>
        <strain evidence="5">gdw1</strain>
    </source>
</reference>
<dbReference type="PANTHER" id="PTHR48090">
    <property type="entry name" value="UNDECAPRENYL-PHOSPHATE 4-DEOXY-4-FORMAMIDO-L-ARABINOSE TRANSFERASE-RELATED"/>
    <property type="match status" value="1"/>
</dbReference>
<dbReference type="Pfam" id="PF00535">
    <property type="entry name" value="Glycos_transf_2"/>
    <property type="match status" value="1"/>
</dbReference>
<dbReference type="OrthoDB" id="9802632at2"/>
<feature type="domain" description="MobA-like NTP transferase" evidence="3">
    <location>
        <begin position="267"/>
        <end position="393"/>
    </location>
</feature>
<evidence type="ECO:0000259" key="2">
    <source>
        <dbReference type="Pfam" id="PF00535"/>
    </source>
</evidence>
<comment type="caution">
    <text evidence="4">The sequence shown here is derived from an EMBL/GenBank/DDBJ whole genome shotgun (WGS) entry which is preliminary data.</text>
</comment>
<dbReference type="Gene3D" id="3.90.550.10">
    <property type="entry name" value="Spore Coat Polysaccharide Biosynthesis Protein SpsA, Chain A"/>
    <property type="match status" value="2"/>
</dbReference>
<dbReference type="Proteomes" id="UP000094426">
    <property type="component" value="Unassembled WGS sequence"/>
</dbReference>
<dbReference type="InterPro" id="IPR029044">
    <property type="entry name" value="Nucleotide-diphossugar_trans"/>
</dbReference>
<dbReference type="PANTHER" id="PTHR48090:SF7">
    <property type="entry name" value="RFBJ PROTEIN"/>
    <property type="match status" value="1"/>
</dbReference>
<gene>
    <name evidence="4" type="ORF">ATY41_12005</name>
</gene>
<protein>
    <recommendedName>
        <fullName evidence="6">Glycosyltransferase 2-like domain-containing protein</fullName>
    </recommendedName>
</protein>
<name>A0A1E2SJK4_LEIXY</name>
<sequence length="498" mass="54413">MKTIIAIPAYNCAPQLPRVLAALDAGRAASVQEVWVVDNGSTDGTAEVAVEHAANWGNLRVFRNRRNVNLGGTYKTVFLKAREARATHVVILHGDDQARAEEAYDLIAYAAAGGPQTVLGSRFGRGSRLHGYDLKRIFGNRVLNAIYSVCTFRALTDLGSGLNLFALADLDPRSYLRFGDRLSFNYELILDLIRRRVDFRYEPITWREEDQVSNARNVRVFSEGLGILARWRFRHDPWGPVAPASDYELGSTGMTEPLQIVLPMAELGQRFRATSETQPKPLIEVDGGPMFRKALDSLTAAGIRGDVTAIIRAELQRDHGLGTALRAASPDLRVVELAAPTGGAAETVLAAPLDPERPLLIMDCDIAFESPGYASELARATAGGADGVLLSFPSSDPRYSFAATDDNGRVVRTAEKVAISRNALMGVYFFRRAGEFQECAREVVEAAQAGDVTESYLSLVYNRMLSRGSTVRLARGTFYCFGTPEELASYRETGLPVG</sequence>
<dbReference type="SUPFAM" id="SSF53448">
    <property type="entry name" value="Nucleotide-diphospho-sugar transferases"/>
    <property type="match status" value="2"/>
</dbReference>
<dbReference type="RefSeq" id="WP_011185265.1">
    <property type="nucleotide sequence ID" value="NZ_LNZG01000028.1"/>
</dbReference>
<evidence type="ECO:0000256" key="1">
    <source>
        <dbReference type="ARBA" id="ARBA00006739"/>
    </source>
</evidence>
<dbReference type="InterPro" id="IPR001173">
    <property type="entry name" value="Glyco_trans_2-like"/>
</dbReference>
<evidence type="ECO:0000259" key="3">
    <source>
        <dbReference type="Pfam" id="PF12804"/>
    </source>
</evidence>
<organism evidence="4 5">
    <name type="scientific">Leifsonia xyli subsp. xyli</name>
    <dbReference type="NCBI Taxonomy" id="59736"/>
    <lineage>
        <taxon>Bacteria</taxon>
        <taxon>Bacillati</taxon>
        <taxon>Actinomycetota</taxon>
        <taxon>Actinomycetes</taxon>
        <taxon>Micrococcales</taxon>
        <taxon>Microbacteriaceae</taxon>
        <taxon>Leifsonia</taxon>
    </lineage>
</organism>
<dbReference type="InterPro" id="IPR025877">
    <property type="entry name" value="MobA-like_NTP_Trfase"/>
</dbReference>
<dbReference type="EMBL" id="LNZG01000028">
    <property type="protein sequence ID" value="ODA89880.1"/>
    <property type="molecule type" value="Genomic_DNA"/>
</dbReference>